<organism evidence="2 3">
    <name type="scientific">Toxoplasma gondii GAB2-2007-GAL-DOM2</name>
    <dbReference type="NCBI Taxonomy" id="1130820"/>
    <lineage>
        <taxon>Eukaryota</taxon>
        <taxon>Sar</taxon>
        <taxon>Alveolata</taxon>
        <taxon>Apicomplexa</taxon>
        <taxon>Conoidasida</taxon>
        <taxon>Coccidia</taxon>
        <taxon>Eucoccidiorida</taxon>
        <taxon>Eimeriorina</taxon>
        <taxon>Sarcocystidae</taxon>
        <taxon>Toxoplasma</taxon>
    </lineage>
</organism>
<dbReference type="AlphaFoldDB" id="A0A086KGI4"/>
<dbReference type="Proteomes" id="UP000028837">
    <property type="component" value="Unassembled WGS sequence"/>
</dbReference>
<dbReference type="VEuPathDB" id="ToxoDB:TGDOM2_271174"/>
<gene>
    <name evidence="2" type="ORF">TGDOM2_271174</name>
</gene>
<feature type="transmembrane region" description="Helical" evidence="1">
    <location>
        <begin position="66"/>
        <end position="93"/>
    </location>
</feature>
<keyword evidence="1" id="KW-1133">Transmembrane helix</keyword>
<sequence length="217" mass="23493">MDLQLQAAFAAVTAAIFVFYLSIGLLINLRSTPEIGISVALPLFGAALVLGLLFPEYFGWTNTILAADVFLVALVYNLTVPMFSGSCGILSWVPGFTASPPEGQLIFYITTILFVACLLYLIQIYTGQEHKCPPVVNRNLLSSFISGFIVTASAAYTSAISGLVAPTPLEPISFFDMPSHFSYTKAPNYVFLALWTALTLGGYAVQQARDKQKSLLE</sequence>
<feature type="transmembrane region" description="Helical" evidence="1">
    <location>
        <begin position="143"/>
        <end position="166"/>
    </location>
</feature>
<feature type="transmembrane region" description="Helical" evidence="1">
    <location>
        <begin position="7"/>
        <end position="29"/>
    </location>
</feature>
<evidence type="ECO:0000256" key="1">
    <source>
        <dbReference type="SAM" id="Phobius"/>
    </source>
</evidence>
<name>A0A086KGI4_TOXGO</name>
<feature type="transmembrane region" description="Helical" evidence="1">
    <location>
        <begin position="186"/>
        <end position="205"/>
    </location>
</feature>
<feature type="transmembrane region" description="Helical" evidence="1">
    <location>
        <begin position="35"/>
        <end position="54"/>
    </location>
</feature>
<comment type="caution">
    <text evidence="2">The sequence shown here is derived from an EMBL/GenBank/DDBJ whole genome shotgun (WGS) entry which is preliminary data.</text>
</comment>
<dbReference type="OrthoDB" id="10300234at2759"/>
<evidence type="ECO:0000313" key="3">
    <source>
        <dbReference type="Proteomes" id="UP000028837"/>
    </source>
</evidence>
<protein>
    <submittedName>
        <fullName evidence="2">Putative transmembrane protein</fullName>
    </submittedName>
</protein>
<keyword evidence="1 2" id="KW-0812">Transmembrane</keyword>
<evidence type="ECO:0000313" key="2">
    <source>
        <dbReference type="EMBL" id="KFG43502.1"/>
    </source>
</evidence>
<feature type="transmembrane region" description="Helical" evidence="1">
    <location>
        <begin position="105"/>
        <end position="122"/>
    </location>
</feature>
<accession>A0A086KGI4</accession>
<reference evidence="2 3" key="1">
    <citation type="submission" date="2014-02" db="EMBL/GenBank/DDBJ databases">
        <authorList>
            <person name="Sibley D."/>
            <person name="Venepally P."/>
            <person name="Karamycheva S."/>
            <person name="Hadjithomas M."/>
            <person name="Khan A."/>
            <person name="Brunk B."/>
            <person name="Roos D."/>
            <person name="Caler E."/>
            <person name="Lorenzi H."/>
        </authorList>
    </citation>
    <scope>NUCLEOTIDE SEQUENCE [LARGE SCALE GENOMIC DNA]</scope>
    <source>
        <strain evidence="2 3">GAB2-2007-GAL-DOM2</strain>
    </source>
</reference>
<keyword evidence="1" id="KW-0472">Membrane</keyword>
<dbReference type="EMBL" id="AHZU02000512">
    <property type="protein sequence ID" value="KFG43502.1"/>
    <property type="molecule type" value="Genomic_DNA"/>
</dbReference>
<proteinExistence type="predicted"/>